<reference evidence="1" key="1">
    <citation type="submission" date="2021-06" db="EMBL/GenBank/DDBJ databases">
        <authorList>
            <person name="Szabo G."/>
        </authorList>
    </citation>
    <scope>NUCLEOTIDE SEQUENCE</scope>
    <source>
        <strain evidence="1">MYVALT</strain>
    </source>
</reference>
<evidence type="ECO:0000313" key="2">
    <source>
        <dbReference type="Proteomes" id="UP000693996"/>
    </source>
</evidence>
<protein>
    <submittedName>
        <fullName evidence="1">Uncharacterized protein</fullName>
    </submittedName>
</protein>
<gene>
    <name evidence="1" type="ORF">MYVALT_G_01550</name>
</gene>
<evidence type="ECO:0000313" key="1">
    <source>
        <dbReference type="EMBL" id="CAG7597164.1"/>
    </source>
</evidence>
<dbReference type="AlphaFoldDB" id="A0A916NUG3"/>
<organism evidence="1 2">
    <name type="scientific">Candidatus Vallotiella hemipterorum</name>
    <dbReference type="NCBI Taxonomy" id="1177213"/>
    <lineage>
        <taxon>Bacteria</taxon>
        <taxon>Pseudomonadati</taxon>
        <taxon>Pseudomonadota</taxon>
        <taxon>Betaproteobacteria</taxon>
        <taxon>Burkholderiales</taxon>
        <taxon>Burkholderiaceae</taxon>
        <taxon>Candidatus Vallotiella</taxon>
    </lineage>
</organism>
<sequence length="76" mass="8945">MRLIATNPLFDGSNTLLSLQYSRIFIRALRNIFYTELDIKKIPPDPYIAIKFIKAMFSNKKKAGNWWRLDLIRAVN</sequence>
<name>A0A916NUG3_9BURK</name>
<dbReference type="Proteomes" id="UP000693996">
    <property type="component" value="Chromosome"/>
</dbReference>
<dbReference type="EMBL" id="OU343031">
    <property type="protein sequence ID" value="CAG7597164.1"/>
    <property type="molecule type" value="Genomic_DNA"/>
</dbReference>
<accession>A0A916NUG3</accession>
<proteinExistence type="predicted"/>
<dbReference type="KEGG" id="vtr:MYVALT_G_01550"/>
<keyword evidence="2" id="KW-1185">Reference proteome</keyword>